<protein>
    <submittedName>
        <fullName evidence="2">Uncharacterized protein</fullName>
    </submittedName>
</protein>
<dbReference type="EMBL" id="JBJKBG010000009">
    <property type="protein sequence ID" value="KAL3723085.1"/>
    <property type="molecule type" value="Genomic_DNA"/>
</dbReference>
<feature type="compositionally biased region" description="Acidic residues" evidence="1">
    <location>
        <begin position="21"/>
        <end position="30"/>
    </location>
</feature>
<dbReference type="Proteomes" id="UP001634007">
    <property type="component" value="Unassembled WGS sequence"/>
</dbReference>
<evidence type="ECO:0000256" key="1">
    <source>
        <dbReference type="SAM" id="MobiDB-lite"/>
    </source>
</evidence>
<keyword evidence="3" id="KW-1185">Reference proteome</keyword>
<feature type="compositionally biased region" description="Basic and acidic residues" evidence="1">
    <location>
        <begin position="68"/>
        <end position="77"/>
    </location>
</feature>
<comment type="caution">
    <text evidence="2">The sequence shown here is derived from an EMBL/GenBank/DDBJ whole genome shotgun (WGS) entry which is preliminary data.</text>
</comment>
<sequence length="104" mass="11712">MSACAAGGRSSVFSWQMAWQTEEEEEEFAMDDQREKDRQKQQESDKRTVKEIKGAVDDPPPSPPKARNPREINKTGDEATQVKGLPHQQVPQPGDFSSEALERL</sequence>
<evidence type="ECO:0000313" key="3">
    <source>
        <dbReference type="Proteomes" id="UP001634007"/>
    </source>
</evidence>
<organism evidence="2 3">
    <name type="scientific">Eucalyptus globulus</name>
    <name type="common">Tasmanian blue gum</name>
    <dbReference type="NCBI Taxonomy" id="34317"/>
    <lineage>
        <taxon>Eukaryota</taxon>
        <taxon>Viridiplantae</taxon>
        <taxon>Streptophyta</taxon>
        <taxon>Embryophyta</taxon>
        <taxon>Tracheophyta</taxon>
        <taxon>Spermatophyta</taxon>
        <taxon>Magnoliopsida</taxon>
        <taxon>eudicotyledons</taxon>
        <taxon>Gunneridae</taxon>
        <taxon>Pentapetalae</taxon>
        <taxon>rosids</taxon>
        <taxon>malvids</taxon>
        <taxon>Myrtales</taxon>
        <taxon>Myrtaceae</taxon>
        <taxon>Myrtoideae</taxon>
        <taxon>Eucalypteae</taxon>
        <taxon>Eucalyptus</taxon>
    </lineage>
</organism>
<feature type="region of interest" description="Disordered" evidence="1">
    <location>
        <begin position="1"/>
        <end position="104"/>
    </location>
</feature>
<proteinExistence type="predicted"/>
<dbReference type="AlphaFoldDB" id="A0ABD3J8G4"/>
<reference evidence="2 3" key="1">
    <citation type="submission" date="2024-11" db="EMBL/GenBank/DDBJ databases">
        <title>Chromosome-level genome assembly of Eucalyptus globulus Labill. provides insights into its genome evolution.</title>
        <authorList>
            <person name="Li X."/>
        </authorList>
    </citation>
    <scope>NUCLEOTIDE SEQUENCE [LARGE SCALE GENOMIC DNA]</scope>
    <source>
        <strain evidence="2">CL2024</strain>
        <tissue evidence="2">Fresh tender leaves</tissue>
    </source>
</reference>
<evidence type="ECO:0000313" key="2">
    <source>
        <dbReference type="EMBL" id="KAL3723085.1"/>
    </source>
</evidence>
<gene>
    <name evidence="2" type="ORF">ACJRO7_035290</name>
</gene>
<accession>A0ABD3J8G4</accession>
<feature type="compositionally biased region" description="Basic and acidic residues" evidence="1">
    <location>
        <begin position="31"/>
        <end position="56"/>
    </location>
</feature>
<name>A0ABD3J8G4_EUCGL</name>